<dbReference type="GO" id="GO:0003676">
    <property type="term" value="F:nucleic acid binding"/>
    <property type="evidence" value="ECO:0007669"/>
    <property type="project" value="InterPro"/>
</dbReference>
<dbReference type="SUPFAM" id="SSF56219">
    <property type="entry name" value="DNase I-like"/>
    <property type="match status" value="1"/>
</dbReference>
<keyword evidence="3" id="KW-0472">Membrane</keyword>
<keyword evidence="3" id="KW-0812">Transmembrane</keyword>
<feature type="compositionally biased region" description="Basic and acidic residues" evidence="2">
    <location>
        <begin position="380"/>
        <end position="391"/>
    </location>
</feature>
<keyword evidence="1" id="KW-0479">Metal-binding</keyword>
<keyword evidence="1" id="KW-0862">Zinc</keyword>
<dbReference type="InterPro" id="IPR036397">
    <property type="entry name" value="RNaseH_sf"/>
</dbReference>
<dbReference type="Pfam" id="PF13456">
    <property type="entry name" value="RVT_3"/>
    <property type="match status" value="1"/>
</dbReference>
<dbReference type="SUPFAM" id="SSF53098">
    <property type="entry name" value="Ribonuclease H-like"/>
    <property type="match status" value="1"/>
</dbReference>
<dbReference type="InterPro" id="IPR001878">
    <property type="entry name" value="Znf_CCHC"/>
</dbReference>
<dbReference type="Gene3D" id="3.30.420.10">
    <property type="entry name" value="Ribonuclease H-like superfamily/Ribonuclease H"/>
    <property type="match status" value="1"/>
</dbReference>
<feature type="region of interest" description="Disordered" evidence="2">
    <location>
        <begin position="183"/>
        <end position="243"/>
    </location>
</feature>
<feature type="transmembrane region" description="Helical" evidence="3">
    <location>
        <begin position="1157"/>
        <end position="1177"/>
    </location>
</feature>
<dbReference type="InterPro" id="IPR005135">
    <property type="entry name" value="Endo/exonuclease/phosphatase"/>
</dbReference>
<protein>
    <recommendedName>
        <fullName evidence="4">CCHC-type domain-containing protein</fullName>
    </recommendedName>
</protein>
<reference evidence="5" key="1">
    <citation type="submission" date="2018-02" db="EMBL/GenBank/DDBJ databases">
        <authorList>
            <person name="Cohen D.B."/>
            <person name="Kent A.D."/>
        </authorList>
    </citation>
    <scope>NUCLEOTIDE SEQUENCE</scope>
</reference>
<feature type="compositionally biased region" description="Polar residues" evidence="2">
    <location>
        <begin position="212"/>
        <end position="221"/>
    </location>
</feature>
<proteinExistence type="predicted"/>
<sequence>MLQSLLFNSLSGAFLHAFGLDPSSTVLGEIEEEEDEILEDVQEVIDGIANVKLSKNTKESVLRSIGSAIGPVLKIDAQTATESRGRYARICVQVNLDNPLIRAVRLDKFYQSVIYEGLHLLCFSCGRLGHRKGNCPYSIKEPTQAPVEEVVVLEVDKADELAGNIENDYGPWSIVQRRKSSRRLDNKKTFSSNKSKPASSDILGCDRAHGSRSPSDNFSVDTQERRHSEVLSPLQNSRHNISPNPSLLLESLIPLMANAHPLPKEKQKNTEMASSSQQVWGILLRGKIMEVPPMIGSHKGHPDSTATLGWYDQELMTAWKFGVATVGKPLVGVLDGPTSTKTGEYTSVEDATVNISVNISEPVLCELNLVREELKSLRKENSSDLHGDHGAYGDGAMMNGENEKGDGATKRFLKEMGWSLMEQMRSLPQIDECPTPNLSLIMNIILWNCRGALNPNFRRSIADLVSCHSPSLLIVTETRVGGDRAKEITDTLPFDGAIHADTIGYAGGLWLLWNSAVVDVSVLAATEQEIHAVVKVRSSNFSWLLSAIYASPRFLERKVLWDNLSQVASLHNLPWLLAGDFNEVLSSEDKFGGLPVNLRRSQLFSNCLNNCGMMDLGFHGPRFTWSNLREVRYLIQERLDRGFANAAWREVYPEATVHHLTRIHSDHCPRLSTNSWDVVLPLESNIIEFTEAVMKWNKDVFGNIFWKKKNLTARLRGIQSSLAVSPNAYLVNLEKTLRMKFLVVLQQEEEFWSVKSRYNWLIQGDRNTAFFHSSTLVRRKRNRILSIKDNMGNWIHLEADIATLVRKGFMDLFCTSMSSAPRSIWSINNWKACISEGDSLTLSQPISSSEVKVALWSMKPFKAPGPDGLHAGFFQRTWATVRRVLSKKFKGFLIVVLFLNQRRELCSVLGIDSTPNLGKYLGFPIKHSGSSVHDFDFIIDRMQTKLTGWKAKLLSMAGRVILTQAVTSAIPSYVMQGIMLPAKILNSIDRLSQKNLALAAKLCWRFKSKPNALWAKVLGCKYLFGARPRKHAFSKTWSTIRKATPIRRNSVGGNELIWNSTTDGNFNSKDAYLLALGSNAENSVFSHNWIWKLNILPKIQLMLWKCAHLSLPVRNVLIVMWLIAFGLMLAYLLQTPFSLAQIAWIGLMPMLVINPRSLASSLLGISSFFLAFGTYGYNVIRSPILMPIRWEKPSPGWVKLNTDGSSLVNLGIAGSGGLIRNSDGDWIMGFVRNIGTTGSVAAELWALRDGLSLCVQLRLLAVEIELDAKSVVSIFSKNTTCSGDLSPLIDDCRALLRQIPQTKMIHCFREANFCADALAKRGTTTTQDFVMLSSPPNDLLPLLNSDIMGLFCNRQCNVVFDHLVL</sequence>
<feature type="transmembrane region" description="Helical" evidence="3">
    <location>
        <begin position="1118"/>
        <end position="1145"/>
    </location>
</feature>
<accession>A0A2N9J4W4</accession>
<feature type="domain" description="CCHC-type" evidence="4">
    <location>
        <begin position="122"/>
        <end position="136"/>
    </location>
</feature>
<dbReference type="PANTHER" id="PTHR35218">
    <property type="entry name" value="RNASE H DOMAIN-CONTAINING PROTEIN"/>
    <property type="match status" value="1"/>
</dbReference>
<organism evidence="5">
    <name type="scientific">Fagus sylvatica</name>
    <name type="common">Beechnut</name>
    <dbReference type="NCBI Taxonomy" id="28930"/>
    <lineage>
        <taxon>Eukaryota</taxon>
        <taxon>Viridiplantae</taxon>
        <taxon>Streptophyta</taxon>
        <taxon>Embryophyta</taxon>
        <taxon>Tracheophyta</taxon>
        <taxon>Spermatophyta</taxon>
        <taxon>Magnoliopsida</taxon>
        <taxon>eudicotyledons</taxon>
        <taxon>Gunneridae</taxon>
        <taxon>Pentapetalae</taxon>
        <taxon>rosids</taxon>
        <taxon>fabids</taxon>
        <taxon>Fagales</taxon>
        <taxon>Fagaceae</taxon>
        <taxon>Fagus</taxon>
    </lineage>
</organism>
<name>A0A2N9J4W4_FAGSY</name>
<evidence type="ECO:0000259" key="4">
    <source>
        <dbReference type="PROSITE" id="PS50158"/>
    </source>
</evidence>
<evidence type="ECO:0000313" key="5">
    <source>
        <dbReference type="EMBL" id="SPD31645.1"/>
    </source>
</evidence>
<dbReference type="PROSITE" id="PS50158">
    <property type="entry name" value="ZF_CCHC"/>
    <property type="match status" value="1"/>
</dbReference>
<keyword evidence="1" id="KW-0863">Zinc-finger</keyword>
<dbReference type="InterPro" id="IPR012337">
    <property type="entry name" value="RNaseH-like_sf"/>
</dbReference>
<dbReference type="GO" id="GO:0008270">
    <property type="term" value="F:zinc ion binding"/>
    <property type="evidence" value="ECO:0007669"/>
    <property type="project" value="UniProtKB-KW"/>
</dbReference>
<gene>
    <name evidence="5" type="ORF">FSB_LOCUS59527</name>
</gene>
<dbReference type="PANTHER" id="PTHR35218:SF7">
    <property type="entry name" value="ENDONUCLEASE_EXONUCLEASE_PHOSPHATASE"/>
    <property type="match status" value="1"/>
</dbReference>
<keyword evidence="3" id="KW-1133">Transmembrane helix</keyword>
<dbReference type="CDD" id="cd06222">
    <property type="entry name" value="RNase_H_like"/>
    <property type="match status" value="1"/>
</dbReference>
<feature type="compositionally biased region" description="Polar residues" evidence="2">
    <location>
        <begin position="233"/>
        <end position="243"/>
    </location>
</feature>
<dbReference type="Pfam" id="PF03372">
    <property type="entry name" value="Exo_endo_phos"/>
    <property type="match status" value="1"/>
</dbReference>
<dbReference type="InterPro" id="IPR044730">
    <property type="entry name" value="RNase_H-like_dom_plant"/>
</dbReference>
<dbReference type="GO" id="GO:0004523">
    <property type="term" value="F:RNA-DNA hybrid ribonuclease activity"/>
    <property type="evidence" value="ECO:0007669"/>
    <property type="project" value="InterPro"/>
</dbReference>
<dbReference type="EMBL" id="OIVN01006371">
    <property type="protein sequence ID" value="SPD31645.1"/>
    <property type="molecule type" value="Genomic_DNA"/>
</dbReference>
<dbReference type="InterPro" id="IPR036691">
    <property type="entry name" value="Endo/exonu/phosph_ase_sf"/>
</dbReference>
<feature type="compositionally biased region" description="Polar residues" evidence="2">
    <location>
        <begin position="189"/>
        <end position="198"/>
    </location>
</feature>
<feature type="region of interest" description="Disordered" evidence="2">
    <location>
        <begin position="380"/>
        <end position="401"/>
    </location>
</feature>
<evidence type="ECO:0000256" key="1">
    <source>
        <dbReference type="PROSITE-ProRule" id="PRU00047"/>
    </source>
</evidence>
<evidence type="ECO:0000256" key="3">
    <source>
        <dbReference type="SAM" id="Phobius"/>
    </source>
</evidence>
<dbReference type="Gene3D" id="3.60.10.10">
    <property type="entry name" value="Endonuclease/exonuclease/phosphatase"/>
    <property type="match status" value="1"/>
</dbReference>
<dbReference type="InterPro" id="IPR002156">
    <property type="entry name" value="RNaseH_domain"/>
</dbReference>
<evidence type="ECO:0000256" key="2">
    <source>
        <dbReference type="SAM" id="MobiDB-lite"/>
    </source>
</evidence>